<dbReference type="SUPFAM" id="SSF52091">
    <property type="entry name" value="SpoIIaa-like"/>
    <property type="match status" value="1"/>
</dbReference>
<proteinExistence type="predicted"/>
<dbReference type="InterPro" id="IPR036513">
    <property type="entry name" value="STAS_dom_sf"/>
</dbReference>
<dbReference type="InterPro" id="IPR002645">
    <property type="entry name" value="STAS_dom"/>
</dbReference>
<evidence type="ECO:0000259" key="1">
    <source>
        <dbReference type="PROSITE" id="PS50801"/>
    </source>
</evidence>
<accession>A0ABP5C1K7</accession>
<feature type="domain" description="STAS" evidence="1">
    <location>
        <begin position="40"/>
        <end position="135"/>
    </location>
</feature>
<protein>
    <recommendedName>
        <fullName evidence="1">STAS domain-containing protein</fullName>
    </recommendedName>
</protein>
<sequence length="135" mass="14770">MQRPLAGLTRKNLGRELLAGVTWSRRSRRCSGSRSIPAPPLFFANGDVFATAVKSAVTSAGGADAVHHMVIDMEAVTDIDVTASESFTALREWLDSQSITLAFSRVRSGARPRLEHFGIIGNDTSTRRTARRSRR</sequence>
<dbReference type="Proteomes" id="UP001499933">
    <property type="component" value="Unassembled WGS sequence"/>
</dbReference>
<dbReference type="Pfam" id="PF01740">
    <property type="entry name" value="STAS"/>
    <property type="match status" value="1"/>
</dbReference>
<evidence type="ECO:0000313" key="3">
    <source>
        <dbReference type="Proteomes" id="UP001499933"/>
    </source>
</evidence>
<dbReference type="EMBL" id="BAAAOG010000002">
    <property type="protein sequence ID" value="GAA1956190.1"/>
    <property type="molecule type" value="Genomic_DNA"/>
</dbReference>
<dbReference type="RefSeq" id="WP_344093555.1">
    <property type="nucleotide sequence ID" value="NZ_BAAAOG010000002.1"/>
</dbReference>
<gene>
    <name evidence="2" type="ORF">GCM10009776_17910</name>
</gene>
<reference evidence="3" key="1">
    <citation type="journal article" date="2019" name="Int. J. Syst. Evol. Microbiol.">
        <title>The Global Catalogue of Microorganisms (GCM) 10K type strain sequencing project: providing services to taxonomists for standard genome sequencing and annotation.</title>
        <authorList>
            <consortium name="The Broad Institute Genomics Platform"/>
            <consortium name="The Broad Institute Genome Sequencing Center for Infectious Disease"/>
            <person name="Wu L."/>
            <person name="Ma J."/>
        </authorList>
    </citation>
    <scope>NUCLEOTIDE SEQUENCE [LARGE SCALE GENOMIC DNA]</scope>
    <source>
        <strain evidence="3">JCM 14901</strain>
    </source>
</reference>
<comment type="caution">
    <text evidence="2">The sequence shown here is derived from an EMBL/GenBank/DDBJ whole genome shotgun (WGS) entry which is preliminary data.</text>
</comment>
<dbReference type="Gene3D" id="3.30.750.24">
    <property type="entry name" value="STAS domain"/>
    <property type="match status" value="1"/>
</dbReference>
<keyword evidence="3" id="KW-1185">Reference proteome</keyword>
<name>A0ABP5C1K7_9MICO</name>
<dbReference type="PROSITE" id="PS50801">
    <property type="entry name" value="STAS"/>
    <property type="match status" value="1"/>
</dbReference>
<dbReference type="CDD" id="cd07042">
    <property type="entry name" value="STAS_SulP_like_sulfate_transporter"/>
    <property type="match status" value="1"/>
</dbReference>
<organism evidence="2 3">
    <name type="scientific">Microbacterium deminutum</name>
    <dbReference type="NCBI Taxonomy" id="344164"/>
    <lineage>
        <taxon>Bacteria</taxon>
        <taxon>Bacillati</taxon>
        <taxon>Actinomycetota</taxon>
        <taxon>Actinomycetes</taxon>
        <taxon>Micrococcales</taxon>
        <taxon>Microbacteriaceae</taxon>
        <taxon>Microbacterium</taxon>
    </lineage>
</organism>
<evidence type="ECO:0000313" key="2">
    <source>
        <dbReference type="EMBL" id="GAA1956190.1"/>
    </source>
</evidence>